<evidence type="ECO:0000313" key="10">
    <source>
        <dbReference type="Proteomes" id="UP001345013"/>
    </source>
</evidence>
<evidence type="ECO:0000259" key="8">
    <source>
        <dbReference type="Pfam" id="PF09779"/>
    </source>
</evidence>
<feature type="compositionally biased region" description="Polar residues" evidence="6">
    <location>
        <begin position="692"/>
        <end position="707"/>
    </location>
</feature>
<gene>
    <name evidence="9" type="ORF">LTR24_010554</name>
</gene>
<keyword evidence="10" id="KW-1185">Reference proteome</keyword>
<feature type="compositionally biased region" description="Basic and acidic residues" evidence="6">
    <location>
        <begin position="758"/>
        <end position="771"/>
    </location>
</feature>
<dbReference type="Pfam" id="PF09779">
    <property type="entry name" value="Ima1_N"/>
    <property type="match status" value="1"/>
</dbReference>
<keyword evidence="4 7" id="KW-0472">Membrane</keyword>
<feature type="transmembrane region" description="Helical" evidence="7">
    <location>
        <begin position="257"/>
        <end position="275"/>
    </location>
</feature>
<reference evidence="9 10" key="1">
    <citation type="submission" date="2023-08" db="EMBL/GenBank/DDBJ databases">
        <title>Black Yeasts Isolated from many extreme environments.</title>
        <authorList>
            <person name="Coleine C."/>
            <person name="Stajich J.E."/>
            <person name="Selbmann L."/>
        </authorList>
    </citation>
    <scope>NUCLEOTIDE SEQUENCE [LARGE SCALE GENOMIC DNA]</scope>
    <source>
        <strain evidence="9 10">CCFEE 5885</strain>
    </source>
</reference>
<comment type="subcellular location">
    <subcellularLocation>
        <location evidence="1">Nucleus inner membrane</location>
        <topology evidence="1">Multi-pass membrane protein</topology>
    </subcellularLocation>
</comment>
<feature type="transmembrane region" description="Helical" evidence="7">
    <location>
        <begin position="536"/>
        <end position="558"/>
    </location>
</feature>
<keyword evidence="2 7" id="KW-0812">Transmembrane</keyword>
<evidence type="ECO:0000256" key="1">
    <source>
        <dbReference type="ARBA" id="ARBA00004473"/>
    </source>
</evidence>
<evidence type="ECO:0000256" key="7">
    <source>
        <dbReference type="SAM" id="Phobius"/>
    </source>
</evidence>
<protein>
    <recommendedName>
        <fullName evidence="8">Ima1 N-terminal domain-containing protein</fullName>
    </recommendedName>
</protein>
<name>A0ABR0JTL0_9EURO</name>
<keyword evidence="3 7" id="KW-1133">Transmembrane helix</keyword>
<feature type="region of interest" description="Disordered" evidence="6">
    <location>
        <begin position="661"/>
        <end position="707"/>
    </location>
</feature>
<feature type="transmembrane region" description="Helical" evidence="7">
    <location>
        <begin position="164"/>
        <end position="184"/>
    </location>
</feature>
<dbReference type="PANTHER" id="PTHR28538:SF1">
    <property type="entry name" value="INTEGRAL INNER NUCLEAR MEMBRANE PROTEIN IMA1"/>
    <property type="match status" value="1"/>
</dbReference>
<feature type="compositionally biased region" description="Polar residues" evidence="6">
    <location>
        <begin position="807"/>
        <end position="820"/>
    </location>
</feature>
<feature type="domain" description="Ima1 N-terminal" evidence="8">
    <location>
        <begin position="9"/>
        <end position="128"/>
    </location>
</feature>
<feature type="transmembrane region" description="Helical" evidence="7">
    <location>
        <begin position="218"/>
        <end position="236"/>
    </location>
</feature>
<evidence type="ECO:0000256" key="5">
    <source>
        <dbReference type="ARBA" id="ARBA00023242"/>
    </source>
</evidence>
<dbReference type="InterPro" id="IPR018617">
    <property type="entry name" value="Ima1_N"/>
</dbReference>
<proteinExistence type="predicted"/>
<dbReference type="InterPro" id="IPR042321">
    <property type="entry name" value="Ima1"/>
</dbReference>
<evidence type="ECO:0000256" key="2">
    <source>
        <dbReference type="ARBA" id="ARBA00022692"/>
    </source>
</evidence>
<keyword evidence="5" id="KW-0539">Nucleus</keyword>
<feature type="transmembrane region" description="Helical" evidence="7">
    <location>
        <begin position="287"/>
        <end position="305"/>
    </location>
</feature>
<feature type="compositionally biased region" description="Basic and acidic residues" evidence="6">
    <location>
        <begin position="665"/>
        <end position="678"/>
    </location>
</feature>
<comment type="caution">
    <text evidence="9">The sequence shown here is derived from an EMBL/GenBank/DDBJ whole genome shotgun (WGS) entry which is preliminary data.</text>
</comment>
<evidence type="ECO:0000256" key="4">
    <source>
        <dbReference type="ARBA" id="ARBA00023136"/>
    </source>
</evidence>
<feature type="region of interest" description="Disordered" evidence="6">
    <location>
        <begin position="358"/>
        <end position="432"/>
    </location>
</feature>
<sequence>MPVTLRKRLQCHYCGKRLNTTRRQRNKIYCNACSADNYFDESNNLIDVPASEASKPAEGTQLPEIESESDVFCKTCLTNQSFYVRALADYLPDDDDPRYQEFEDALPQFKRELDLRYPRCCAQCAPRVQAQIHHANYAAQSDHLRRLMKRSHGRRRDPQLRLRSLLIAAAGLGHVTSLATQLSWHALSSQPAPDHSLSGLTPRQCLFRWPVPPDCTNHAASLLPTSLFVGFLCIWWNPHWQRRLTGNEGRLVGLRKYYLFQLAILSIRFSAWTFINHLPTMLKYSPVVHIVLFGMLAMLSAYSWLGVIKVDTTPLVDWHQAQQPLVDPDQFQASVQQLGSPPSSQDTKRFPIEVLGSHTQPDYEPWRPPTPPESADSMDWTPTALQFNPQPRLPKQKFDQPSPFYGALPAAPARGSLHPQRAAPPPRKQALGLPPGFFGLSKSREGISRKENGQSTKNVFAPARFFAQEREADTGLENIFDKMFSVKDPLEVSGRSQASLSPRRPQQHIFGRPRIDSVQGRSSAPNRMHSQPPLRIVISCAIIVGLAVVASSLCSFEIKYGGITLDPSAILPYTATVPLIHILEEYVCFDGLSRLRISTSALETCVAAFSYFCLPGSGSIWVPIWNKMVIGFVCFLLLQEIYHFCQLQSTPVSQAATAQMIQSMERAEQQPSWERDEMSATSHPSPHVQHPYPTSTYSSPQATNNSQAQHAIPVQAQFPQLDSMFGDYSTVRKRDSNESISSLSSIQTTSTVPGWKTPKKETRTFDWRESNGSRTTPRRPTTSINRGLGGLSLSSDFGAGAGITGPRTRQAQANQFGRYR</sequence>
<dbReference type="PANTHER" id="PTHR28538">
    <property type="entry name" value="INTEGRAL INNER NUCLEAR MEMBRANE PROTEIN IMA1"/>
    <property type="match status" value="1"/>
</dbReference>
<evidence type="ECO:0000313" key="9">
    <source>
        <dbReference type="EMBL" id="KAK5071399.1"/>
    </source>
</evidence>
<dbReference type="EMBL" id="JAVRRG010000356">
    <property type="protein sequence ID" value="KAK5071399.1"/>
    <property type="molecule type" value="Genomic_DNA"/>
</dbReference>
<dbReference type="Proteomes" id="UP001345013">
    <property type="component" value="Unassembled WGS sequence"/>
</dbReference>
<feature type="region of interest" description="Disordered" evidence="6">
    <location>
        <begin position="736"/>
        <end position="820"/>
    </location>
</feature>
<evidence type="ECO:0000256" key="3">
    <source>
        <dbReference type="ARBA" id="ARBA00022989"/>
    </source>
</evidence>
<organism evidence="9 10">
    <name type="scientific">Lithohypha guttulata</name>
    <dbReference type="NCBI Taxonomy" id="1690604"/>
    <lineage>
        <taxon>Eukaryota</taxon>
        <taxon>Fungi</taxon>
        <taxon>Dikarya</taxon>
        <taxon>Ascomycota</taxon>
        <taxon>Pezizomycotina</taxon>
        <taxon>Eurotiomycetes</taxon>
        <taxon>Chaetothyriomycetidae</taxon>
        <taxon>Chaetothyriales</taxon>
        <taxon>Trichomeriaceae</taxon>
        <taxon>Lithohypha</taxon>
    </lineage>
</organism>
<accession>A0ABR0JTL0</accession>
<feature type="compositionally biased region" description="Low complexity" evidence="6">
    <location>
        <begin position="739"/>
        <end position="751"/>
    </location>
</feature>
<evidence type="ECO:0000256" key="6">
    <source>
        <dbReference type="SAM" id="MobiDB-lite"/>
    </source>
</evidence>